<dbReference type="PANTHER" id="PTHR43201:SF5">
    <property type="entry name" value="MEDIUM-CHAIN ACYL-COA LIGASE ACSF2, MITOCHONDRIAL"/>
    <property type="match status" value="1"/>
</dbReference>
<keyword evidence="2 5" id="KW-0436">Ligase</keyword>
<dbReference type="HOGENOM" id="CLU_000022_59_0_10"/>
<dbReference type="AlphaFoldDB" id="I6YVS1"/>
<organism evidence="5 6">
    <name type="scientific">Melioribacter roseus (strain DSM 23840 / JCM 17771 / VKM B-2668 / P3M-2)</name>
    <dbReference type="NCBI Taxonomy" id="1191523"/>
    <lineage>
        <taxon>Bacteria</taxon>
        <taxon>Pseudomonadati</taxon>
        <taxon>Ignavibacteriota</taxon>
        <taxon>Ignavibacteria</taxon>
        <taxon>Ignavibacteriales</taxon>
        <taxon>Melioribacteraceae</taxon>
        <taxon>Melioribacter</taxon>
    </lineage>
</organism>
<keyword evidence="6" id="KW-1185">Reference proteome</keyword>
<dbReference type="eggNOG" id="COG0318">
    <property type="taxonomic scope" value="Bacteria"/>
</dbReference>
<gene>
    <name evidence="5" type="ordered locus">MROS_1445</name>
</gene>
<dbReference type="OrthoDB" id="4317020at2"/>
<dbReference type="InterPro" id="IPR045851">
    <property type="entry name" value="AMP-bd_C_sf"/>
</dbReference>
<dbReference type="Pfam" id="PF13193">
    <property type="entry name" value="AMP-binding_C"/>
    <property type="match status" value="1"/>
</dbReference>
<feature type="domain" description="AMP-binding enzyme C-terminal" evidence="4">
    <location>
        <begin position="394"/>
        <end position="466"/>
    </location>
</feature>
<dbReference type="KEGG" id="mro:MROS_1445"/>
<evidence type="ECO:0000256" key="1">
    <source>
        <dbReference type="ARBA" id="ARBA00006432"/>
    </source>
</evidence>
<comment type="similarity">
    <text evidence="1">Belongs to the ATP-dependent AMP-binding enzyme family.</text>
</comment>
<dbReference type="Proteomes" id="UP000009011">
    <property type="component" value="Chromosome"/>
</dbReference>
<sequence>MIGNDNHWLLSAVQNSPDSAAVEYDGHYYTYAEIYETVANIARSLKTLDIKEGSKAAVLAKNQLNFFLLVNAIWISGAVVIPINYRLTENESAELLKNIKPDILIYDSNPVGLDKDIPSVEAEFLFQNNPDKEYTAARFDSSRHAVIILTSGSGGKPKGIVHTFDTIYNSVFSFSEFFNPSEQSRWLASLPLYHIGGFMILCRALLLRHQIKLLPDPTFDRIKKILQEETFDFLSLVPTQLKTLLDENFNPVAKTVFLGGAPAEAGLVNRATELGWNIVKVYGSTETCSMVTALEVYKRRDKINSSGKPMPGCQIAVMQNDKFLPAGECGEIYVKSPSNFVGIFHPERIYRSEEYFRTGDIGFFDNEGFLYVEGRRDDIIITGGVNVSSGEVLKALTKLEYISDAYVFAERDEKWGSRISAAVVVKKDYDIAGTKIKNDLKSLLASYKIPKKLYFLSEIPRNEMGKINLEKLSKLLNQV</sequence>
<dbReference type="SUPFAM" id="SSF56801">
    <property type="entry name" value="Acetyl-CoA synthetase-like"/>
    <property type="match status" value="1"/>
</dbReference>
<dbReference type="STRING" id="1191523.MROS_1445"/>
<dbReference type="PANTHER" id="PTHR43201">
    <property type="entry name" value="ACYL-COA SYNTHETASE"/>
    <property type="match status" value="1"/>
</dbReference>
<dbReference type="RefSeq" id="WP_014856116.1">
    <property type="nucleotide sequence ID" value="NC_018178.1"/>
</dbReference>
<protein>
    <submittedName>
        <fullName evidence="5">O-succinylbenzoate-CoA ligase</fullName>
    </submittedName>
</protein>
<reference evidence="5 6" key="1">
    <citation type="journal article" date="2013" name="PLoS ONE">
        <title>Genomic analysis of Melioribacter roseus, facultatively anaerobic organotrophic bacterium representing a novel deep lineage within Bacteriodetes/Chlorobi group.</title>
        <authorList>
            <person name="Kadnikov V.V."/>
            <person name="Mardanov A.V."/>
            <person name="Podosokorskaya O.A."/>
            <person name="Gavrilov S.N."/>
            <person name="Kublanov I.V."/>
            <person name="Beletsky A.V."/>
            <person name="Bonch-Osmolovskaya E.A."/>
            <person name="Ravin N.V."/>
        </authorList>
    </citation>
    <scope>NUCLEOTIDE SEQUENCE [LARGE SCALE GENOMIC DNA]</scope>
    <source>
        <strain evidence="6">JCM 17771 / P3M-2</strain>
    </source>
</reference>
<evidence type="ECO:0000259" key="3">
    <source>
        <dbReference type="Pfam" id="PF00501"/>
    </source>
</evidence>
<dbReference type="InterPro" id="IPR025110">
    <property type="entry name" value="AMP-bd_C"/>
</dbReference>
<dbReference type="GO" id="GO:0031956">
    <property type="term" value="F:medium-chain fatty acid-CoA ligase activity"/>
    <property type="evidence" value="ECO:0007669"/>
    <property type="project" value="TreeGrafter"/>
</dbReference>
<evidence type="ECO:0000313" key="6">
    <source>
        <dbReference type="Proteomes" id="UP000009011"/>
    </source>
</evidence>
<dbReference type="EMBL" id="CP003557">
    <property type="protein sequence ID" value="AFN74682.1"/>
    <property type="molecule type" value="Genomic_DNA"/>
</dbReference>
<dbReference type="InterPro" id="IPR000873">
    <property type="entry name" value="AMP-dep_synth/lig_dom"/>
</dbReference>
<dbReference type="Pfam" id="PF00501">
    <property type="entry name" value="AMP-binding"/>
    <property type="match status" value="1"/>
</dbReference>
<name>I6YVS1_MELRP</name>
<dbReference type="InterPro" id="IPR042099">
    <property type="entry name" value="ANL_N_sf"/>
</dbReference>
<feature type="domain" description="AMP-dependent synthetase/ligase" evidence="3">
    <location>
        <begin position="12"/>
        <end position="342"/>
    </location>
</feature>
<dbReference type="Gene3D" id="3.30.300.30">
    <property type="match status" value="1"/>
</dbReference>
<proteinExistence type="inferred from homology"/>
<evidence type="ECO:0000313" key="5">
    <source>
        <dbReference type="EMBL" id="AFN74682.1"/>
    </source>
</evidence>
<evidence type="ECO:0000259" key="4">
    <source>
        <dbReference type="Pfam" id="PF13193"/>
    </source>
</evidence>
<evidence type="ECO:0000256" key="2">
    <source>
        <dbReference type="ARBA" id="ARBA00022598"/>
    </source>
</evidence>
<accession>I6YVS1</accession>
<dbReference type="GO" id="GO:0006631">
    <property type="term" value="P:fatty acid metabolic process"/>
    <property type="evidence" value="ECO:0007669"/>
    <property type="project" value="TreeGrafter"/>
</dbReference>
<dbReference type="PATRIC" id="fig|1191523.3.peg.1535"/>
<dbReference type="Gene3D" id="3.40.50.12780">
    <property type="entry name" value="N-terminal domain of ligase-like"/>
    <property type="match status" value="1"/>
</dbReference>